<protein>
    <submittedName>
        <fullName evidence="2">Uncharacterized protein</fullName>
    </submittedName>
</protein>
<sequence length="62" mass="6754">MTSQIETVHGVSHPTVTDFPNGAKGDDSAEPHPVSTQLYRDETAERLVKSTQYAKAEPKKTA</sequence>
<dbReference type="AlphaFoldDB" id="M5U2R9"/>
<dbReference type="EMBL" id="ANOH01000208">
    <property type="protein sequence ID" value="EMI55579.1"/>
    <property type="molecule type" value="Genomic_DNA"/>
</dbReference>
<reference evidence="2 3" key="1">
    <citation type="journal article" date="2013" name="Mar. Genomics">
        <title>Expression of sulfatases in Rhodopirellula baltica and the diversity of sulfatases in the genus Rhodopirellula.</title>
        <authorList>
            <person name="Wegner C.E."/>
            <person name="Richter-Heitmann T."/>
            <person name="Klindworth A."/>
            <person name="Klockow C."/>
            <person name="Richter M."/>
            <person name="Achstetter T."/>
            <person name="Glockner F.O."/>
            <person name="Harder J."/>
        </authorList>
    </citation>
    <scope>NUCLEOTIDE SEQUENCE [LARGE SCALE GENOMIC DNA]</scope>
    <source>
        <strain evidence="2 3">SM41</strain>
    </source>
</reference>
<name>M5U2R9_9BACT</name>
<evidence type="ECO:0000256" key="1">
    <source>
        <dbReference type="SAM" id="MobiDB-lite"/>
    </source>
</evidence>
<dbReference type="OrthoDB" id="286495at2"/>
<accession>M5U2R9</accession>
<dbReference type="PATRIC" id="fig|1263870.3.peg.3174"/>
<feature type="region of interest" description="Disordered" evidence="1">
    <location>
        <begin position="1"/>
        <end position="42"/>
    </location>
</feature>
<proteinExistence type="predicted"/>
<comment type="caution">
    <text evidence="2">The sequence shown here is derived from an EMBL/GenBank/DDBJ whole genome shotgun (WGS) entry which is preliminary data.</text>
</comment>
<dbReference type="Proteomes" id="UP000011885">
    <property type="component" value="Unassembled WGS sequence"/>
</dbReference>
<keyword evidence="3" id="KW-1185">Reference proteome</keyword>
<organism evidence="2 3">
    <name type="scientific">Rhodopirellula sallentina SM41</name>
    <dbReference type="NCBI Taxonomy" id="1263870"/>
    <lineage>
        <taxon>Bacteria</taxon>
        <taxon>Pseudomonadati</taxon>
        <taxon>Planctomycetota</taxon>
        <taxon>Planctomycetia</taxon>
        <taxon>Pirellulales</taxon>
        <taxon>Pirellulaceae</taxon>
        <taxon>Rhodopirellula</taxon>
    </lineage>
</organism>
<dbReference type="RefSeq" id="WP_008679540.1">
    <property type="nucleotide sequence ID" value="NZ_ANOH01000208.1"/>
</dbReference>
<evidence type="ECO:0000313" key="2">
    <source>
        <dbReference type="EMBL" id="EMI55579.1"/>
    </source>
</evidence>
<gene>
    <name evidence="2" type="ORF">RSSM_02986</name>
</gene>
<evidence type="ECO:0000313" key="3">
    <source>
        <dbReference type="Proteomes" id="UP000011885"/>
    </source>
</evidence>